<keyword evidence="2" id="KW-0489">Methyltransferase</keyword>
<accession>A0A7C3FD14</accession>
<comment type="caution">
    <text evidence="2">The sequence shown here is derived from an EMBL/GenBank/DDBJ whole genome shotgun (WGS) entry which is preliminary data.</text>
</comment>
<dbReference type="Pfam" id="PF13649">
    <property type="entry name" value="Methyltransf_25"/>
    <property type="match status" value="1"/>
</dbReference>
<keyword evidence="2" id="KW-0808">Transferase</keyword>
<reference evidence="2" key="1">
    <citation type="journal article" date="2020" name="mSystems">
        <title>Genome- and Community-Level Interaction Insights into Carbon Utilization and Element Cycling Functions of Hydrothermarchaeota in Hydrothermal Sediment.</title>
        <authorList>
            <person name="Zhou Z."/>
            <person name="Liu Y."/>
            <person name="Xu W."/>
            <person name="Pan J."/>
            <person name="Luo Z.H."/>
            <person name="Li M."/>
        </authorList>
    </citation>
    <scope>NUCLEOTIDE SEQUENCE [LARGE SCALE GENOMIC DNA]</scope>
    <source>
        <strain evidence="2">SpSt-468</strain>
    </source>
</reference>
<gene>
    <name evidence="2" type="ORF">ENS19_05795</name>
</gene>
<name>A0A7C3FD14_9CREN</name>
<dbReference type="InterPro" id="IPR029063">
    <property type="entry name" value="SAM-dependent_MTases_sf"/>
</dbReference>
<organism evidence="2">
    <name type="scientific">Candidatus Methanomethylicus mesodigestus</name>
    <dbReference type="NCBI Taxonomy" id="1867258"/>
    <lineage>
        <taxon>Archaea</taxon>
        <taxon>Thermoproteota</taxon>
        <taxon>Methanosuratincolia</taxon>
        <taxon>Candidatus Methanomethylicales</taxon>
        <taxon>Candidatus Methanomethylicaceae</taxon>
        <taxon>Candidatus Methanomethylicus</taxon>
    </lineage>
</organism>
<dbReference type="GO" id="GO:0008168">
    <property type="term" value="F:methyltransferase activity"/>
    <property type="evidence" value="ECO:0007669"/>
    <property type="project" value="UniProtKB-KW"/>
</dbReference>
<dbReference type="SUPFAM" id="SSF53335">
    <property type="entry name" value="S-adenosyl-L-methionine-dependent methyltransferases"/>
    <property type="match status" value="1"/>
</dbReference>
<dbReference type="GO" id="GO:0032259">
    <property type="term" value="P:methylation"/>
    <property type="evidence" value="ECO:0007669"/>
    <property type="project" value="UniProtKB-KW"/>
</dbReference>
<feature type="domain" description="Methyltransferase" evidence="1">
    <location>
        <begin position="26"/>
        <end position="116"/>
    </location>
</feature>
<evidence type="ECO:0000259" key="1">
    <source>
        <dbReference type="Pfam" id="PF13649"/>
    </source>
</evidence>
<dbReference type="AlphaFoldDB" id="A0A7C3FD14"/>
<sequence>MSMPVHDFVIDPFVLRIIPKSAKGNIVDVGCGYGLFGHMIRFERGYEGALIGVDRSPLHLSKIRRYGSGIYDALILADATRIPLGDGSSEIAIAQEVIEHLSNEDGERLLDELERISSRLIIVTTPRGRLPQDCEGSLEIHRSGWSEKEFISRGYEVIYAGSVQMSLRGSSAFFSIFKVLNALMGLMPDFIKRKLPKYELVAFKVKG</sequence>
<protein>
    <submittedName>
        <fullName evidence="2">Methyltransferase domain-containing protein</fullName>
    </submittedName>
</protein>
<evidence type="ECO:0000313" key="2">
    <source>
        <dbReference type="EMBL" id="HFK20781.1"/>
    </source>
</evidence>
<proteinExistence type="predicted"/>
<dbReference type="InterPro" id="IPR041698">
    <property type="entry name" value="Methyltransf_25"/>
</dbReference>
<dbReference type="Gene3D" id="3.40.50.150">
    <property type="entry name" value="Vaccinia Virus protein VP39"/>
    <property type="match status" value="1"/>
</dbReference>
<dbReference type="EMBL" id="DSTX01000011">
    <property type="protein sequence ID" value="HFK20781.1"/>
    <property type="molecule type" value="Genomic_DNA"/>
</dbReference>